<feature type="domain" description="Protein kinase" evidence="2">
    <location>
        <begin position="620"/>
        <end position="931"/>
    </location>
</feature>
<evidence type="ECO:0000313" key="3">
    <source>
        <dbReference type="EMBL" id="KAF2848274.1"/>
    </source>
</evidence>
<evidence type="ECO:0000259" key="2">
    <source>
        <dbReference type="PROSITE" id="PS50011"/>
    </source>
</evidence>
<dbReference type="OrthoDB" id="4062651at2759"/>
<dbReference type="PROSITE" id="PS00107">
    <property type="entry name" value="PROTEIN_KINASE_ATP"/>
    <property type="match status" value="1"/>
</dbReference>
<dbReference type="PANTHER" id="PTHR37542:SF3">
    <property type="entry name" value="PRION-INHIBITION AND PROPAGATION HELO DOMAIN-CONTAINING PROTEIN"/>
    <property type="match status" value="1"/>
</dbReference>
<keyword evidence="1" id="KW-0547">Nucleotide-binding</keyword>
<evidence type="ECO:0000313" key="4">
    <source>
        <dbReference type="Proteomes" id="UP000799423"/>
    </source>
</evidence>
<dbReference type="GO" id="GO:0004672">
    <property type="term" value="F:protein kinase activity"/>
    <property type="evidence" value="ECO:0007669"/>
    <property type="project" value="InterPro"/>
</dbReference>
<keyword evidence="4" id="KW-1185">Reference proteome</keyword>
<sequence length="931" mass="106603">MDQHVTCVGSILDNLRRETSSHRWYIPEKALYQAISKETIEKALRDAGIKEYQIEETVEHVMTDGVKIFAVLVLINQVPLTSRFIEEGQFHDQKLPFSHDTLKKHLSLPFAKSFYERQWELTAPVIRRGTIHKSLESSFILPFLRDQPIGKGAFGTVYEIEIDDEHQELEKLSRGKLVRKELEDIDDHAVELENLATLGYLKHPNILELLASYTYVNKHNLITPLAEGGTLADLFTVDRSSTPFRTDASILVALAGLSSAVGHVHSFVEHRINLHLIGCHHDLRPKNILVSGDTLILADFGLARFKKESESSGTIFRQGGGDYRAPECEDIDDSLFTKFVVRRSSDIWSFGCVIAETAAYMALGPHEVKAFRMKRRFPKGKAFYHLFHCGRDEPNVAVSNLLSKLASHSSGSYRQLAGLVEKMLCMDHKKRPQAGEVTATLRRIALSEVAGTVDKLLTTSASNRSIDFLIEKKRFDAWRYAIGLLDRSNLPEVSTYLDQRQDSQFLSILEFLHKMRAEIKSTLNMTERLPMSALLQLSRLNDCLYDMLDSNLQLKSVFYFRASVLEIEDCEVIEQIQSSGEASLIDKEIRMRVTLKQMTRLAMELSQRDTYKRQLEEDAVNIGRAFGYHNLGLIQEGERSRQMLVEWRNYGRHFADESTNNEVFVRVEAITELLCQEKPEEFCALDCRGFYHDSRQFRFGIVFDFPSTSSDASGNPFPSPKTLHDLIEEAQGYINHFPSLDDRFRLAQTLARSVLEFHLVGWLHRALSSSNVIFFDTAGPRLEQLLQQPYIIGFSHSRPDEISAFTTGPTEISANRYHHPSYLEDNRRYCPEFDYYSFGILLLEIGLWSTLDNMSRKYKGSGKYKLLKIRIPLLKQHMGRRYCEAARTGLGCMISGKDLLISRSPRKLAFQFRKKQEHEDYMVDQLGFSRV</sequence>
<organism evidence="3 4">
    <name type="scientific">Plenodomus tracheiphilus IPT5</name>
    <dbReference type="NCBI Taxonomy" id="1408161"/>
    <lineage>
        <taxon>Eukaryota</taxon>
        <taxon>Fungi</taxon>
        <taxon>Dikarya</taxon>
        <taxon>Ascomycota</taxon>
        <taxon>Pezizomycotina</taxon>
        <taxon>Dothideomycetes</taxon>
        <taxon>Pleosporomycetidae</taxon>
        <taxon>Pleosporales</taxon>
        <taxon>Pleosporineae</taxon>
        <taxon>Leptosphaeriaceae</taxon>
        <taxon>Plenodomus</taxon>
    </lineage>
</organism>
<dbReference type="Proteomes" id="UP000799423">
    <property type="component" value="Unassembled WGS sequence"/>
</dbReference>
<name>A0A6A7AZM0_9PLEO</name>
<dbReference type="InterPro" id="IPR017441">
    <property type="entry name" value="Protein_kinase_ATP_BS"/>
</dbReference>
<dbReference type="InterPro" id="IPR011009">
    <property type="entry name" value="Kinase-like_dom_sf"/>
</dbReference>
<dbReference type="InterPro" id="IPR056002">
    <property type="entry name" value="DUF7580"/>
</dbReference>
<dbReference type="SUPFAM" id="SSF56112">
    <property type="entry name" value="Protein kinase-like (PK-like)"/>
    <property type="match status" value="2"/>
</dbReference>
<keyword evidence="3" id="KW-0418">Kinase</keyword>
<protein>
    <submittedName>
        <fullName evidence="3">Kinase-like protein</fullName>
    </submittedName>
</protein>
<accession>A0A6A7AZM0</accession>
<keyword evidence="1" id="KW-0067">ATP-binding</keyword>
<gene>
    <name evidence="3" type="ORF">T440DRAFT_536988</name>
</gene>
<feature type="binding site" evidence="1">
    <location>
        <position position="180"/>
    </location>
    <ligand>
        <name>ATP</name>
        <dbReference type="ChEBI" id="CHEBI:30616"/>
    </ligand>
</feature>
<dbReference type="InterPro" id="IPR000719">
    <property type="entry name" value="Prot_kinase_dom"/>
</dbReference>
<reference evidence="3" key="1">
    <citation type="submission" date="2020-01" db="EMBL/GenBank/DDBJ databases">
        <authorList>
            <consortium name="DOE Joint Genome Institute"/>
            <person name="Haridas S."/>
            <person name="Albert R."/>
            <person name="Binder M."/>
            <person name="Bloem J."/>
            <person name="Labutti K."/>
            <person name="Salamov A."/>
            <person name="Andreopoulos B."/>
            <person name="Baker S.E."/>
            <person name="Barry K."/>
            <person name="Bills G."/>
            <person name="Bluhm B.H."/>
            <person name="Cannon C."/>
            <person name="Castanera R."/>
            <person name="Culley D.E."/>
            <person name="Daum C."/>
            <person name="Ezra D."/>
            <person name="Gonzalez J.B."/>
            <person name="Henrissat B."/>
            <person name="Kuo A."/>
            <person name="Liang C."/>
            <person name="Lipzen A."/>
            <person name="Lutzoni F."/>
            <person name="Magnuson J."/>
            <person name="Mondo S."/>
            <person name="Nolan M."/>
            <person name="Ohm R."/>
            <person name="Pangilinan J."/>
            <person name="Park H.-J."/>
            <person name="Ramirez L."/>
            <person name="Alfaro M."/>
            <person name="Sun H."/>
            <person name="Tritt A."/>
            <person name="Yoshinaga Y."/>
            <person name="Zwiers L.-H."/>
            <person name="Turgeon B.G."/>
            <person name="Goodwin S.B."/>
            <person name="Spatafora J.W."/>
            <person name="Crous P.W."/>
            <person name="Grigoriev I.V."/>
        </authorList>
    </citation>
    <scope>NUCLEOTIDE SEQUENCE</scope>
    <source>
        <strain evidence="3">IPT5</strain>
    </source>
</reference>
<dbReference type="EMBL" id="MU006319">
    <property type="protein sequence ID" value="KAF2848274.1"/>
    <property type="molecule type" value="Genomic_DNA"/>
</dbReference>
<dbReference type="AlphaFoldDB" id="A0A6A7AZM0"/>
<dbReference type="Pfam" id="PF00069">
    <property type="entry name" value="Pkinase"/>
    <property type="match status" value="1"/>
</dbReference>
<keyword evidence="3" id="KW-0808">Transferase</keyword>
<dbReference type="CDD" id="cd00180">
    <property type="entry name" value="PKc"/>
    <property type="match status" value="1"/>
</dbReference>
<dbReference type="Pfam" id="PF24476">
    <property type="entry name" value="DUF7580"/>
    <property type="match status" value="1"/>
</dbReference>
<dbReference type="Gene3D" id="1.10.510.10">
    <property type="entry name" value="Transferase(Phosphotransferase) domain 1"/>
    <property type="match status" value="2"/>
</dbReference>
<dbReference type="PANTHER" id="PTHR37542">
    <property type="entry name" value="HELO DOMAIN-CONTAINING PROTEIN-RELATED"/>
    <property type="match status" value="1"/>
</dbReference>
<proteinExistence type="predicted"/>
<feature type="domain" description="Protein kinase" evidence="2">
    <location>
        <begin position="143"/>
        <end position="446"/>
    </location>
</feature>
<dbReference type="PROSITE" id="PS50011">
    <property type="entry name" value="PROTEIN_KINASE_DOM"/>
    <property type="match status" value="2"/>
</dbReference>
<dbReference type="GO" id="GO:0005524">
    <property type="term" value="F:ATP binding"/>
    <property type="evidence" value="ECO:0007669"/>
    <property type="project" value="UniProtKB-UniRule"/>
</dbReference>
<evidence type="ECO:0000256" key="1">
    <source>
        <dbReference type="PROSITE-ProRule" id="PRU10141"/>
    </source>
</evidence>